<keyword evidence="2" id="KW-1185">Reference proteome</keyword>
<dbReference type="AlphaFoldDB" id="M2R8P8"/>
<name>M2R8P8_CERS8</name>
<dbReference type="HOGENOM" id="CLU_789972_0_0_1"/>
<proteinExistence type="predicted"/>
<organism evidence="1 2">
    <name type="scientific">Ceriporiopsis subvermispora (strain B)</name>
    <name type="common">White-rot fungus</name>
    <name type="synonym">Gelatoporia subvermispora</name>
    <dbReference type="NCBI Taxonomy" id="914234"/>
    <lineage>
        <taxon>Eukaryota</taxon>
        <taxon>Fungi</taxon>
        <taxon>Dikarya</taxon>
        <taxon>Basidiomycota</taxon>
        <taxon>Agaricomycotina</taxon>
        <taxon>Agaricomycetes</taxon>
        <taxon>Polyporales</taxon>
        <taxon>Gelatoporiaceae</taxon>
        <taxon>Gelatoporia</taxon>
    </lineage>
</organism>
<evidence type="ECO:0000313" key="2">
    <source>
        <dbReference type="Proteomes" id="UP000016930"/>
    </source>
</evidence>
<reference evidence="1 2" key="1">
    <citation type="journal article" date="2012" name="Proc. Natl. Acad. Sci. U.S.A.">
        <title>Comparative genomics of Ceriporiopsis subvermispora and Phanerochaete chrysosporium provide insight into selective ligninolysis.</title>
        <authorList>
            <person name="Fernandez-Fueyo E."/>
            <person name="Ruiz-Duenas F.J."/>
            <person name="Ferreira P."/>
            <person name="Floudas D."/>
            <person name="Hibbett D.S."/>
            <person name="Canessa P."/>
            <person name="Larrondo L.F."/>
            <person name="James T.Y."/>
            <person name="Seelenfreund D."/>
            <person name="Lobos S."/>
            <person name="Polanco R."/>
            <person name="Tello M."/>
            <person name="Honda Y."/>
            <person name="Watanabe T."/>
            <person name="Watanabe T."/>
            <person name="Ryu J.S."/>
            <person name="Kubicek C.P."/>
            <person name="Schmoll M."/>
            <person name="Gaskell J."/>
            <person name="Hammel K.E."/>
            <person name="St John F.J."/>
            <person name="Vanden Wymelenberg A."/>
            <person name="Sabat G."/>
            <person name="Splinter BonDurant S."/>
            <person name="Syed K."/>
            <person name="Yadav J.S."/>
            <person name="Doddapaneni H."/>
            <person name="Subramanian V."/>
            <person name="Lavin J.L."/>
            <person name="Oguiza J.A."/>
            <person name="Perez G."/>
            <person name="Pisabarro A.G."/>
            <person name="Ramirez L."/>
            <person name="Santoyo F."/>
            <person name="Master E."/>
            <person name="Coutinho P.M."/>
            <person name="Henrissat B."/>
            <person name="Lombard V."/>
            <person name="Magnuson J.K."/>
            <person name="Kuees U."/>
            <person name="Hori C."/>
            <person name="Igarashi K."/>
            <person name="Samejima M."/>
            <person name="Held B.W."/>
            <person name="Barry K.W."/>
            <person name="LaButti K.M."/>
            <person name="Lapidus A."/>
            <person name="Lindquist E.A."/>
            <person name="Lucas S.M."/>
            <person name="Riley R."/>
            <person name="Salamov A.A."/>
            <person name="Hoffmeister D."/>
            <person name="Schwenk D."/>
            <person name="Hadar Y."/>
            <person name="Yarden O."/>
            <person name="de Vries R.P."/>
            <person name="Wiebenga A."/>
            <person name="Stenlid J."/>
            <person name="Eastwood D."/>
            <person name="Grigoriev I.V."/>
            <person name="Berka R.M."/>
            <person name="Blanchette R.A."/>
            <person name="Kersten P."/>
            <person name="Martinez A.T."/>
            <person name="Vicuna R."/>
            <person name="Cullen D."/>
        </authorList>
    </citation>
    <scope>NUCLEOTIDE SEQUENCE [LARGE SCALE GENOMIC DNA]</scope>
    <source>
        <strain evidence="1 2">B</strain>
    </source>
</reference>
<evidence type="ECO:0000313" key="1">
    <source>
        <dbReference type="EMBL" id="EMD40790.1"/>
    </source>
</evidence>
<evidence type="ECO:0008006" key="3">
    <source>
        <dbReference type="Google" id="ProtNLM"/>
    </source>
</evidence>
<gene>
    <name evidence="1" type="ORF">CERSUDRAFT_91535</name>
</gene>
<dbReference type="Proteomes" id="UP000016930">
    <property type="component" value="Unassembled WGS sequence"/>
</dbReference>
<dbReference type="OrthoDB" id="2788388at2759"/>
<sequence>MVLPIYTPRRAVHDVHTVYDEKATFDHDEDPMLPVQTPGAGTVRGKYIAPFCKMLKSTIFQNMTQELKTLSLVFEDTCPSLDELQEVSDALATMSNLEDLTLMGLPSPDSDGWILRRCSFSLRRFRSNLSLSSKDVQSFLNRQSSIVDLSSTSCLRSSRGHSNNTAPYDPLPLKLLPNLTHLECPAPVLLSILLASPPMRPLTHLRVDFTGIKSLEESEALACLSLFSSTLESLSVRRVPPSGQPNPANGGVVGLSTGDFVERFAERRRWPKLTFLELIDGPFDATVVPSLQEIVSTHFPGLDTLVWAPSSGVPADGAGQTLTPTGVATTFMTFCPALSAFTLLQNVEESKAMKHVTYTRGDNDSVVVAPHTSAV</sequence>
<accession>M2R8P8</accession>
<protein>
    <recommendedName>
        <fullName evidence="3">F-box domain-containing protein</fullName>
    </recommendedName>
</protein>
<dbReference type="EMBL" id="KB445792">
    <property type="protein sequence ID" value="EMD40790.1"/>
    <property type="molecule type" value="Genomic_DNA"/>
</dbReference>